<accession>A0A8T0PMF9</accession>
<evidence type="ECO:0000313" key="7">
    <source>
        <dbReference type="Proteomes" id="UP000823388"/>
    </source>
</evidence>
<evidence type="ECO:0000256" key="2">
    <source>
        <dbReference type="ARBA" id="ARBA00022737"/>
    </source>
</evidence>
<feature type="domain" description="Gnk2-homologous" evidence="5">
    <location>
        <begin position="1"/>
        <end position="97"/>
    </location>
</feature>
<evidence type="ECO:0000256" key="3">
    <source>
        <dbReference type="SAM" id="MobiDB-lite"/>
    </source>
</evidence>
<organism evidence="6 7">
    <name type="scientific">Panicum virgatum</name>
    <name type="common">Blackwell switchgrass</name>
    <dbReference type="NCBI Taxonomy" id="38727"/>
    <lineage>
        <taxon>Eukaryota</taxon>
        <taxon>Viridiplantae</taxon>
        <taxon>Streptophyta</taxon>
        <taxon>Embryophyta</taxon>
        <taxon>Tracheophyta</taxon>
        <taxon>Spermatophyta</taxon>
        <taxon>Magnoliopsida</taxon>
        <taxon>Liliopsida</taxon>
        <taxon>Poales</taxon>
        <taxon>Poaceae</taxon>
        <taxon>PACMAD clade</taxon>
        <taxon>Panicoideae</taxon>
        <taxon>Panicodae</taxon>
        <taxon>Paniceae</taxon>
        <taxon>Panicinae</taxon>
        <taxon>Panicum</taxon>
        <taxon>Panicum sect. Hiantes</taxon>
    </lineage>
</organism>
<feature type="signal peptide" evidence="4">
    <location>
        <begin position="1"/>
        <end position="24"/>
    </location>
</feature>
<name>A0A8T0PMF9_PANVG</name>
<feature type="region of interest" description="Disordered" evidence="3">
    <location>
        <begin position="206"/>
        <end position="227"/>
    </location>
</feature>
<protein>
    <recommendedName>
        <fullName evidence="5">Gnk2-homologous domain-containing protein</fullName>
    </recommendedName>
</protein>
<dbReference type="Gene3D" id="3.30.430.20">
    <property type="entry name" value="Gnk2 domain, C-X8-C-X2-C motif"/>
    <property type="match status" value="1"/>
</dbReference>
<evidence type="ECO:0000259" key="5">
    <source>
        <dbReference type="PROSITE" id="PS51473"/>
    </source>
</evidence>
<dbReference type="PROSITE" id="PS51473">
    <property type="entry name" value="GNK2"/>
    <property type="match status" value="1"/>
</dbReference>
<evidence type="ECO:0000313" key="6">
    <source>
        <dbReference type="EMBL" id="KAG2559404.1"/>
    </source>
</evidence>
<dbReference type="Proteomes" id="UP000823388">
    <property type="component" value="Chromosome 8N"/>
</dbReference>
<dbReference type="InterPro" id="IPR002902">
    <property type="entry name" value="GNK2"/>
</dbReference>
<proteinExistence type="predicted"/>
<keyword evidence="2" id="KW-0677">Repeat</keyword>
<sequence>MHHPRGRLLIQLLAVAVIAVASLGAPSTTGGSATAPSARRLAMCFADSKPDWCRNCLAGAILDSYGYSLLSPMCDGSRDVGFLSSDGCVVRYAGGAPFFSSADSTARLVLPTPPSWRAADIFAMKKVQRGLLSQLAAMAGDDARRFAAGSHGDMPPGECTGCLIDHLAVMYRELSIIDSEGDSIMGLSCYLRYQVNEPIHITGMEAVPLPPPPPPAEPPTGSAPPPLLGNSKTPALMAALMAAAAVTLLSAGV</sequence>
<keyword evidence="7" id="KW-1185">Reference proteome</keyword>
<evidence type="ECO:0000256" key="1">
    <source>
        <dbReference type="ARBA" id="ARBA00022729"/>
    </source>
</evidence>
<dbReference type="PANTHER" id="PTHR32099:SF102">
    <property type="entry name" value="OS12G0608700 PROTEIN"/>
    <property type="match status" value="1"/>
</dbReference>
<feature type="compositionally biased region" description="Pro residues" evidence="3">
    <location>
        <begin position="208"/>
        <end position="227"/>
    </location>
</feature>
<keyword evidence="1 4" id="KW-0732">Signal</keyword>
<dbReference type="InterPro" id="IPR038408">
    <property type="entry name" value="GNK2_sf"/>
</dbReference>
<reference evidence="6" key="1">
    <citation type="submission" date="2020-05" db="EMBL/GenBank/DDBJ databases">
        <title>WGS assembly of Panicum virgatum.</title>
        <authorList>
            <person name="Lovell J.T."/>
            <person name="Jenkins J."/>
            <person name="Shu S."/>
            <person name="Juenger T.E."/>
            <person name="Schmutz J."/>
        </authorList>
    </citation>
    <scope>NUCLEOTIDE SEQUENCE</scope>
    <source>
        <strain evidence="6">AP13</strain>
    </source>
</reference>
<comment type="caution">
    <text evidence="6">The sequence shown here is derived from an EMBL/GenBank/DDBJ whole genome shotgun (WGS) entry which is preliminary data.</text>
</comment>
<gene>
    <name evidence="6" type="ORF">PVAP13_8NG307303</name>
</gene>
<dbReference type="AlphaFoldDB" id="A0A8T0PMF9"/>
<dbReference type="PANTHER" id="PTHR32099">
    <property type="entry name" value="CYSTEINE-RICH REPEAT SECRETORY PROTEIN"/>
    <property type="match status" value="1"/>
</dbReference>
<dbReference type="EMBL" id="CM029052">
    <property type="protein sequence ID" value="KAG2559404.1"/>
    <property type="molecule type" value="Genomic_DNA"/>
</dbReference>
<evidence type="ECO:0000256" key="4">
    <source>
        <dbReference type="SAM" id="SignalP"/>
    </source>
</evidence>
<feature type="chain" id="PRO_5035928379" description="Gnk2-homologous domain-containing protein" evidence="4">
    <location>
        <begin position="25"/>
        <end position="253"/>
    </location>
</feature>